<evidence type="ECO:0000313" key="1">
    <source>
        <dbReference type="EMBL" id="KAK3605584.1"/>
    </source>
</evidence>
<feature type="non-terminal residue" evidence="1">
    <location>
        <position position="60"/>
    </location>
</feature>
<proteinExistence type="predicted"/>
<reference evidence="1" key="1">
    <citation type="journal article" date="2021" name="Genome Biol. Evol.">
        <title>A High-Quality Reference Genome for a Parasitic Bivalve with Doubly Uniparental Inheritance (Bivalvia: Unionida).</title>
        <authorList>
            <person name="Smith C.H."/>
        </authorList>
    </citation>
    <scope>NUCLEOTIDE SEQUENCE</scope>
    <source>
        <strain evidence="1">CHS0354</strain>
    </source>
</reference>
<dbReference type="AlphaFoldDB" id="A0AAE0T923"/>
<name>A0AAE0T923_9BIVA</name>
<evidence type="ECO:0000313" key="2">
    <source>
        <dbReference type="Proteomes" id="UP001195483"/>
    </source>
</evidence>
<organism evidence="1 2">
    <name type="scientific">Potamilus streckersoni</name>
    <dbReference type="NCBI Taxonomy" id="2493646"/>
    <lineage>
        <taxon>Eukaryota</taxon>
        <taxon>Metazoa</taxon>
        <taxon>Spiralia</taxon>
        <taxon>Lophotrochozoa</taxon>
        <taxon>Mollusca</taxon>
        <taxon>Bivalvia</taxon>
        <taxon>Autobranchia</taxon>
        <taxon>Heteroconchia</taxon>
        <taxon>Palaeoheterodonta</taxon>
        <taxon>Unionida</taxon>
        <taxon>Unionoidea</taxon>
        <taxon>Unionidae</taxon>
        <taxon>Ambleminae</taxon>
        <taxon>Lampsilini</taxon>
        <taxon>Potamilus</taxon>
    </lineage>
</organism>
<dbReference type="EMBL" id="JAEAOA010000420">
    <property type="protein sequence ID" value="KAK3605584.1"/>
    <property type="molecule type" value="Genomic_DNA"/>
</dbReference>
<sequence length="60" mass="6895">MTVLRLPHNNRRSAVYPLREDLKLVEAGKTRCNLQSGFNDRSSFIGDIAYFKNGERIIVN</sequence>
<accession>A0AAE0T923</accession>
<reference evidence="1" key="2">
    <citation type="journal article" date="2021" name="Genome Biol. Evol.">
        <title>Developing a high-quality reference genome for a parasitic bivalve with doubly uniparental inheritance (Bivalvia: Unionida).</title>
        <authorList>
            <person name="Smith C.H."/>
        </authorList>
    </citation>
    <scope>NUCLEOTIDE SEQUENCE</scope>
    <source>
        <strain evidence="1">CHS0354</strain>
        <tissue evidence="1">Mantle</tissue>
    </source>
</reference>
<gene>
    <name evidence="1" type="ORF">CHS0354_005891</name>
</gene>
<comment type="caution">
    <text evidence="1">The sequence shown here is derived from an EMBL/GenBank/DDBJ whole genome shotgun (WGS) entry which is preliminary data.</text>
</comment>
<reference evidence="1" key="3">
    <citation type="submission" date="2023-05" db="EMBL/GenBank/DDBJ databases">
        <authorList>
            <person name="Smith C.H."/>
        </authorList>
    </citation>
    <scope>NUCLEOTIDE SEQUENCE</scope>
    <source>
        <strain evidence="1">CHS0354</strain>
        <tissue evidence="1">Mantle</tissue>
    </source>
</reference>
<protein>
    <submittedName>
        <fullName evidence="1">Uncharacterized protein</fullName>
    </submittedName>
</protein>
<dbReference type="Proteomes" id="UP001195483">
    <property type="component" value="Unassembled WGS sequence"/>
</dbReference>
<keyword evidence="2" id="KW-1185">Reference proteome</keyword>